<keyword evidence="4" id="KW-0539">Nucleus</keyword>
<evidence type="ECO:0000256" key="2">
    <source>
        <dbReference type="ARBA" id="ARBA00023015"/>
    </source>
</evidence>
<dbReference type="GO" id="GO:0031011">
    <property type="term" value="C:Ino80 complex"/>
    <property type="evidence" value="ECO:0007669"/>
    <property type="project" value="InterPro"/>
</dbReference>
<comment type="subcellular location">
    <subcellularLocation>
        <location evidence="1">Nucleus</location>
    </subcellularLocation>
</comment>
<gene>
    <name evidence="6" type="ORF">RHTO0S_05e11056g</name>
</gene>
<evidence type="ECO:0000256" key="4">
    <source>
        <dbReference type="ARBA" id="ARBA00023242"/>
    </source>
</evidence>
<evidence type="ECO:0000256" key="1">
    <source>
        <dbReference type="ARBA" id="ARBA00004123"/>
    </source>
</evidence>
<keyword evidence="3" id="KW-0804">Transcription</keyword>
<dbReference type="InterPro" id="IPR029525">
    <property type="entry name" value="INO80C/Ies6"/>
</dbReference>
<evidence type="ECO:0000256" key="3">
    <source>
        <dbReference type="ARBA" id="ARBA00023163"/>
    </source>
</evidence>
<name>A0A061AU23_RHOTO</name>
<evidence type="ECO:0000259" key="5">
    <source>
        <dbReference type="SMART" id="SM00993"/>
    </source>
</evidence>
<keyword evidence="2" id="KW-0805">Transcription regulation</keyword>
<dbReference type="GO" id="GO:0006338">
    <property type="term" value="P:chromatin remodeling"/>
    <property type="evidence" value="ECO:0007669"/>
    <property type="project" value="InterPro"/>
</dbReference>
<organism evidence="6">
    <name type="scientific">Rhodotorula toruloides</name>
    <name type="common">Yeast</name>
    <name type="synonym">Rhodosporidium toruloides</name>
    <dbReference type="NCBI Taxonomy" id="5286"/>
    <lineage>
        <taxon>Eukaryota</taxon>
        <taxon>Fungi</taxon>
        <taxon>Dikarya</taxon>
        <taxon>Basidiomycota</taxon>
        <taxon>Pucciniomycotina</taxon>
        <taxon>Microbotryomycetes</taxon>
        <taxon>Sporidiobolales</taxon>
        <taxon>Sporidiobolaceae</taxon>
        <taxon>Rhodotorula</taxon>
    </lineage>
</organism>
<sequence>MSYPLTASTSQQSSSSSLAGQYTATQFSFASTPKPFKNPHYTRHSAPGGPVVSIEATPSLMPQKRYCDITGLEAKYVDPRTLLRYHSPSIFELIRSPSFQPAVVQAYLALRGMGVVLR</sequence>
<evidence type="ECO:0000313" key="6">
    <source>
        <dbReference type="EMBL" id="CDR41038.1"/>
    </source>
</evidence>
<dbReference type="AlphaFoldDB" id="A0A061AU23"/>
<dbReference type="EMBL" id="LK052940">
    <property type="protein sequence ID" value="CDR41038.1"/>
    <property type="molecule type" value="Genomic_DNA"/>
</dbReference>
<reference evidence="6" key="1">
    <citation type="journal article" date="2014" name="Genome Announc.">
        <title>Draft genome sequence of Rhodosporidium toruloides CECT1137, an oleaginous yeast of biotechnological interest.</title>
        <authorList>
            <person name="Morin N."/>
            <person name="Calcas X."/>
            <person name="Devillers H."/>
            <person name="Durrens P."/>
            <person name="Sherman D.J."/>
            <person name="Nicaud J.-M."/>
            <person name="Neuveglise C."/>
        </authorList>
    </citation>
    <scope>NUCLEOTIDE SEQUENCE</scope>
    <source>
        <strain evidence="6">CECT1137</strain>
    </source>
</reference>
<protein>
    <submittedName>
        <fullName evidence="6">RHTO0S05e11056g2_1</fullName>
    </submittedName>
</protein>
<dbReference type="OrthoDB" id="49520at2759"/>
<dbReference type="Pfam" id="PF08265">
    <property type="entry name" value="YL1_C"/>
    <property type="match status" value="1"/>
</dbReference>
<proteinExistence type="predicted"/>
<dbReference type="PANTHER" id="PTHR31200:SF1">
    <property type="entry name" value="INO80 COMPLEX SUBUNIT C"/>
    <property type="match status" value="1"/>
</dbReference>
<accession>A0A061AU23</accession>
<dbReference type="InterPro" id="IPR013272">
    <property type="entry name" value="Vps72/YL1_C"/>
</dbReference>
<dbReference type="SMART" id="SM00993">
    <property type="entry name" value="YL1_C"/>
    <property type="match status" value="1"/>
</dbReference>
<feature type="domain" description="Vps72/YL1 C-terminal" evidence="5">
    <location>
        <begin position="65"/>
        <end position="94"/>
    </location>
</feature>
<dbReference type="PANTHER" id="PTHR31200">
    <property type="entry name" value="INO80 COMPLEX SUBUNIT C"/>
    <property type="match status" value="1"/>
</dbReference>